<dbReference type="RefSeq" id="WP_131030192.1">
    <property type="nucleotide sequence ID" value="NZ_SIXF01000009.1"/>
</dbReference>
<reference evidence="2 3" key="1">
    <citation type="submission" date="2019-02" db="EMBL/GenBank/DDBJ databases">
        <title>Pedobacter kyonggii whole genome sequence analysis.</title>
        <authorList>
            <person name="Dahal R.H."/>
        </authorList>
    </citation>
    <scope>NUCLEOTIDE SEQUENCE [LARGE SCALE GENOMIC DNA]</scope>
    <source>
        <strain evidence="2 3">K-4-11-1</strain>
    </source>
</reference>
<dbReference type="EMBL" id="SIXF01000009">
    <property type="protein sequence ID" value="TBO42173.1"/>
    <property type="molecule type" value="Genomic_DNA"/>
</dbReference>
<dbReference type="AlphaFoldDB" id="A0A4Q9HCS0"/>
<evidence type="ECO:0000256" key="1">
    <source>
        <dbReference type="SAM" id="Phobius"/>
    </source>
</evidence>
<gene>
    <name evidence="2" type="ORF">EYS08_11640</name>
</gene>
<evidence type="ECO:0000313" key="3">
    <source>
        <dbReference type="Proteomes" id="UP000291819"/>
    </source>
</evidence>
<keyword evidence="1" id="KW-0472">Membrane</keyword>
<keyword evidence="1" id="KW-1133">Transmembrane helix</keyword>
<dbReference type="Proteomes" id="UP000291819">
    <property type="component" value="Unassembled WGS sequence"/>
</dbReference>
<organism evidence="2 3">
    <name type="scientific">Pedobacter kyonggii</name>
    <dbReference type="NCBI Taxonomy" id="1926871"/>
    <lineage>
        <taxon>Bacteria</taxon>
        <taxon>Pseudomonadati</taxon>
        <taxon>Bacteroidota</taxon>
        <taxon>Sphingobacteriia</taxon>
        <taxon>Sphingobacteriales</taxon>
        <taxon>Sphingobacteriaceae</taxon>
        <taxon>Pedobacter</taxon>
    </lineage>
</organism>
<proteinExistence type="predicted"/>
<evidence type="ECO:0000313" key="2">
    <source>
        <dbReference type="EMBL" id="TBO42173.1"/>
    </source>
</evidence>
<protein>
    <submittedName>
        <fullName evidence="2">Uncharacterized protein</fullName>
    </submittedName>
</protein>
<name>A0A4Q9HCS0_9SPHI</name>
<accession>A0A4Q9HCS0</accession>
<comment type="caution">
    <text evidence="2">The sequence shown here is derived from an EMBL/GenBank/DDBJ whole genome shotgun (WGS) entry which is preliminary data.</text>
</comment>
<dbReference type="OrthoDB" id="9984130at2"/>
<feature type="transmembrane region" description="Helical" evidence="1">
    <location>
        <begin position="108"/>
        <end position="124"/>
    </location>
</feature>
<keyword evidence="3" id="KW-1185">Reference proteome</keyword>
<sequence>MKKLKHLFIILSLLAIPFAGKSQTGCYVASENKIYFPVVSILTLNVALLSNSHSTTCPAGSTSATQVYIPSPTGSAACSIVVSLTNLTILNSGVMRGYTITNCNLDDYSWALGLGAGVFGFVLIKRRQKL</sequence>
<keyword evidence="1" id="KW-0812">Transmembrane</keyword>